<evidence type="ECO:0000313" key="9">
    <source>
        <dbReference type="EMBL" id="TDD20450.1"/>
    </source>
</evidence>
<sequence length="406" mass="41717">MNAKLFTLACGNFTVGVSTFVIAPMLGDIGMDLDAGRAVAGQLIVVYSLAYALGGPLLTALVGHRPPRQVLLVALAVFAVGNGLTSAAVDFPGAVAGRVVAGMGAGVYTANALAVTRRLVAGDRQGRAVAFVVGGLTAAIVLGLPIGAWLGSTTSWRLVLGLLVVAATLPMAGILLLPALDGAPAVALRDRLAPLRDRRVLATLLATWLCLTASWTVYNFIDEVLLPATGGDPGRQFVALLGFGVGAVAGNLLAGRLADRYGPERTIVVVAPLLTVAVMVVPLAAVTMPLALLCVGLWAMLHWMVNVPQQLRLAAAAPDAAPIVLGLHQSTIYLGISTAGLVGALGYSLAGPTGIGYAAFATGLLALCALWWSFRARSDRTLSNDRAPETDGAHYPTGRDEAQGNH</sequence>
<dbReference type="InterPro" id="IPR036259">
    <property type="entry name" value="MFS_trans_sf"/>
</dbReference>
<evidence type="ECO:0000259" key="8">
    <source>
        <dbReference type="PROSITE" id="PS50850"/>
    </source>
</evidence>
<dbReference type="PANTHER" id="PTHR43124">
    <property type="entry name" value="PURINE EFFLUX PUMP PBUE"/>
    <property type="match status" value="1"/>
</dbReference>
<evidence type="ECO:0000256" key="6">
    <source>
        <dbReference type="SAM" id="MobiDB-lite"/>
    </source>
</evidence>
<dbReference type="GO" id="GO:0022857">
    <property type="term" value="F:transmembrane transporter activity"/>
    <property type="evidence" value="ECO:0007669"/>
    <property type="project" value="InterPro"/>
</dbReference>
<organism evidence="9 10">
    <name type="scientific">Nonomuraea diastatica</name>
    <dbReference type="NCBI Taxonomy" id="1848329"/>
    <lineage>
        <taxon>Bacteria</taxon>
        <taxon>Bacillati</taxon>
        <taxon>Actinomycetota</taxon>
        <taxon>Actinomycetes</taxon>
        <taxon>Streptosporangiales</taxon>
        <taxon>Streptosporangiaceae</taxon>
        <taxon>Nonomuraea</taxon>
    </lineage>
</organism>
<feature type="transmembrane region" description="Helical" evidence="7">
    <location>
        <begin position="200"/>
        <end position="221"/>
    </location>
</feature>
<feature type="transmembrane region" description="Helical" evidence="7">
    <location>
        <begin position="156"/>
        <end position="180"/>
    </location>
</feature>
<evidence type="ECO:0000256" key="4">
    <source>
        <dbReference type="ARBA" id="ARBA00022989"/>
    </source>
</evidence>
<dbReference type="EMBL" id="SMKP01000045">
    <property type="protein sequence ID" value="TDD20450.1"/>
    <property type="molecule type" value="Genomic_DNA"/>
</dbReference>
<comment type="caution">
    <text evidence="9">The sequence shown here is derived from an EMBL/GenBank/DDBJ whole genome shotgun (WGS) entry which is preliminary data.</text>
</comment>
<dbReference type="PANTHER" id="PTHR43124:SF10">
    <property type="entry name" value="PURINE EFFLUX PUMP PBUE"/>
    <property type="match status" value="1"/>
</dbReference>
<proteinExistence type="predicted"/>
<dbReference type="AlphaFoldDB" id="A0A4R4WSA8"/>
<feature type="transmembrane region" description="Helical" evidence="7">
    <location>
        <begin position="95"/>
        <end position="116"/>
    </location>
</feature>
<dbReference type="Gene3D" id="1.20.1250.20">
    <property type="entry name" value="MFS general substrate transporter like domains"/>
    <property type="match status" value="1"/>
</dbReference>
<reference evidence="9 10" key="1">
    <citation type="submission" date="2019-03" db="EMBL/GenBank/DDBJ databases">
        <title>Draft genome sequences of novel Actinobacteria.</title>
        <authorList>
            <person name="Sahin N."/>
            <person name="Ay H."/>
            <person name="Saygin H."/>
        </authorList>
    </citation>
    <scope>NUCLEOTIDE SEQUENCE [LARGE SCALE GENOMIC DNA]</scope>
    <source>
        <strain evidence="9 10">KC712</strain>
    </source>
</reference>
<feature type="transmembrane region" description="Helical" evidence="7">
    <location>
        <begin position="266"/>
        <end position="284"/>
    </location>
</feature>
<dbReference type="GO" id="GO:0005886">
    <property type="term" value="C:plasma membrane"/>
    <property type="evidence" value="ECO:0007669"/>
    <property type="project" value="UniProtKB-SubCell"/>
</dbReference>
<feature type="transmembrane region" description="Helical" evidence="7">
    <location>
        <begin position="70"/>
        <end position="89"/>
    </location>
</feature>
<keyword evidence="2" id="KW-1003">Cell membrane</keyword>
<feature type="transmembrane region" description="Helical" evidence="7">
    <location>
        <begin position="39"/>
        <end position="63"/>
    </location>
</feature>
<evidence type="ECO:0000256" key="3">
    <source>
        <dbReference type="ARBA" id="ARBA00022692"/>
    </source>
</evidence>
<protein>
    <submittedName>
        <fullName evidence="9">MFS transporter</fullName>
    </submittedName>
</protein>
<feature type="domain" description="Major facilitator superfamily (MFS) profile" evidence="8">
    <location>
        <begin position="4"/>
        <end position="381"/>
    </location>
</feature>
<dbReference type="RefSeq" id="WP_132509631.1">
    <property type="nucleotide sequence ID" value="NZ_SMKP01000045.1"/>
</dbReference>
<evidence type="ECO:0000256" key="1">
    <source>
        <dbReference type="ARBA" id="ARBA00004651"/>
    </source>
</evidence>
<evidence type="ECO:0000256" key="7">
    <source>
        <dbReference type="SAM" id="Phobius"/>
    </source>
</evidence>
<keyword evidence="4 7" id="KW-1133">Transmembrane helix</keyword>
<dbReference type="CDD" id="cd17324">
    <property type="entry name" value="MFS_NepI_like"/>
    <property type="match status" value="1"/>
</dbReference>
<feature type="transmembrane region" description="Helical" evidence="7">
    <location>
        <begin position="128"/>
        <end position="150"/>
    </location>
</feature>
<evidence type="ECO:0000256" key="2">
    <source>
        <dbReference type="ARBA" id="ARBA00022475"/>
    </source>
</evidence>
<feature type="transmembrane region" description="Helical" evidence="7">
    <location>
        <begin position="5"/>
        <end position="27"/>
    </location>
</feature>
<dbReference type="InterPro" id="IPR050189">
    <property type="entry name" value="MFS_Efflux_Transporters"/>
</dbReference>
<evidence type="ECO:0000313" key="10">
    <source>
        <dbReference type="Proteomes" id="UP000294543"/>
    </source>
</evidence>
<keyword evidence="3 7" id="KW-0812">Transmembrane</keyword>
<dbReference type="SUPFAM" id="SSF103473">
    <property type="entry name" value="MFS general substrate transporter"/>
    <property type="match status" value="1"/>
</dbReference>
<feature type="region of interest" description="Disordered" evidence="6">
    <location>
        <begin position="383"/>
        <end position="406"/>
    </location>
</feature>
<feature type="transmembrane region" description="Helical" evidence="7">
    <location>
        <begin position="236"/>
        <end position="254"/>
    </location>
</feature>
<name>A0A4R4WSA8_9ACTN</name>
<evidence type="ECO:0000256" key="5">
    <source>
        <dbReference type="ARBA" id="ARBA00023136"/>
    </source>
</evidence>
<gene>
    <name evidence="9" type="ORF">E1294_17720</name>
</gene>
<dbReference type="OrthoDB" id="3697899at2"/>
<dbReference type="InterPro" id="IPR011701">
    <property type="entry name" value="MFS"/>
</dbReference>
<comment type="subcellular location">
    <subcellularLocation>
        <location evidence="1">Cell membrane</location>
        <topology evidence="1">Multi-pass membrane protein</topology>
    </subcellularLocation>
</comment>
<keyword evidence="5 7" id="KW-0472">Membrane</keyword>
<accession>A0A4R4WSA8</accession>
<dbReference type="Pfam" id="PF07690">
    <property type="entry name" value="MFS_1"/>
    <property type="match status" value="1"/>
</dbReference>
<keyword evidence="10" id="KW-1185">Reference proteome</keyword>
<dbReference type="InterPro" id="IPR020846">
    <property type="entry name" value="MFS_dom"/>
</dbReference>
<dbReference type="PROSITE" id="PS50850">
    <property type="entry name" value="MFS"/>
    <property type="match status" value="1"/>
</dbReference>
<feature type="transmembrane region" description="Helical" evidence="7">
    <location>
        <begin position="355"/>
        <end position="374"/>
    </location>
</feature>
<dbReference type="Proteomes" id="UP000294543">
    <property type="component" value="Unassembled WGS sequence"/>
</dbReference>